<dbReference type="GO" id="GO:0050560">
    <property type="term" value="F:aspartate-tRNA(Asn) ligase activity"/>
    <property type="evidence" value="ECO:0007669"/>
    <property type="project" value="UniProtKB-EC"/>
</dbReference>
<dbReference type="InterPro" id="IPR004523">
    <property type="entry name" value="Asp-tRNA_synthase_2"/>
</dbReference>
<keyword evidence="4 9" id="KW-0436">Ligase</keyword>
<keyword evidence="6 9" id="KW-0067">ATP-binding</keyword>
<comment type="similarity">
    <text evidence="2 9">Belongs to the class-II aminoacyl-tRNA synthetase family. Type 2 subfamily.</text>
</comment>
<dbReference type="PANTHER" id="PTHR43450:SF1">
    <property type="entry name" value="ASPARTATE--TRNA LIGASE, CYTOPLASMIC"/>
    <property type="match status" value="1"/>
</dbReference>
<evidence type="ECO:0000256" key="8">
    <source>
        <dbReference type="ARBA" id="ARBA00023146"/>
    </source>
</evidence>
<keyword evidence="5 9" id="KW-0547">Nucleotide-binding</keyword>
<feature type="binding site" evidence="9">
    <location>
        <begin position="205"/>
        <end position="207"/>
    </location>
    <ligand>
        <name>ATP</name>
        <dbReference type="ChEBI" id="CHEBI:30616"/>
    </ligand>
</feature>
<accession>A0ABZ1BTY9</accession>
<dbReference type="SUPFAM" id="SSF55681">
    <property type="entry name" value="Class II aaRS and biotin synthetases"/>
    <property type="match status" value="1"/>
</dbReference>
<feature type="binding site" evidence="9">
    <location>
        <position position="345"/>
    </location>
    <ligand>
        <name>L-aspartate</name>
        <dbReference type="ChEBI" id="CHEBI:29991"/>
    </ligand>
</feature>
<evidence type="ECO:0000256" key="2">
    <source>
        <dbReference type="ARBA" id="ARBA00005312"/>
    </source>
</evidence>
<comment type="subcellular location">
    <subcellularLocation>
        <location evidence="1 9">Cytoplasm</location>
    </subcellularLocation>
</comment>
<keyword evidence="7 9" id="KW-0648">Protein biosynthesis</keyword>
<evidence type="ECO:0000256" key="3">
    <source>
        <dbReference type="ARBA" id="ARBA00022490"/>
    </source>
</evidence>
<feature type="binding site" evidence="9">
    <location>
        <begin position="213"/>
        <end position="215"/>
    </location>
    <ligand>
        <name>ATP</name>
        <dbReference type="ChEBI" id="CHEBI:30616"/>
    </ligand>
</feature>
<evidence type="ECO:0000256" key="9">
    <source>
        <dbReference type="HAMAP-Rule" id="MF_02075"/>
    </source>
</evidence>
<dbReference type="EMBL" id="CP141615">
    <property type="protein sequence ID" value="WRP16053.1"/>
    <property type="molecule type" value="Genomic_DNA"/>
</dbReference>
<feature type="binding site" evidence="9">
    <location>
        <position position="162"/>
    </location>
    <ligand>
        <name>L-aspartate</name>
        <dbReference type="ChEBI" id="CHEBI:29991"/>
    </ligand>
</feature>
<keyword evidence="3 9" id="KW-0963">Cytoplasm</keyword>
<keyword evidence="8 9" id="KW-0030">Aminoacyl-tRNA synthetase</keyword>
<dbReference type="HAMAP" id="MF_02075">
    <property type="entry name" value="Asp_tRNA_synth_type2"/>
    <property type="match status" value="1"/>
</dbReference>
<dbReference type="EC" id="6.1.1.23" evidence="9"/>
<gene>
    <name evidence="9 11" type="primary">aspS</name>
    <name evidence="11" type="ORF">U7230_08005</name>
</gene>
<evidence type="ECO:0000259" key="10">
    <source>
        <dbReference type="PROSITE" id="PS50862"/>
    </source>
</evidence>
<organism evidence="11 12">
    <name type="scientific">Carboxydichorda subterranea</name>
    <dbReference type="NCBI Taxonomy" id="3109565"/>
    <lineage>
        <taxon>Bacteria</taxon>
        <taxon>Bacillati</taxon>
        <taxon>Bacillota</taxon>
        <taxon>Limnochordia</taxon>
        <taxon>Limnochordales</taxon>
        <taxon>Geochordaceae</taxon>
        <taxon>Carboxydichorda</taxon>
    </lineage>
</organism>
<dbReference type="Pfam" id="PF01336">
    <property type="entry name" value="tRNA_anti-codon"/>
    <property type="match status" value="1"/>
</dbReference>
<comment type="subunit">
    <text evidence="9">Homodimer.</text>
</comment>
<protein>
    <recommendedName>
        <fullName evidence="9">Aspartate--tRNA(Asp/Asn) ligase</fullName>
        <ecNumber evidence="9">6.1.1.23</ecNumber>
    </recommendedName>
    <alternativeName>
        <fullName evidence="9">Aspartyl-tRNA synthetase</fullName>
        <shortName evidence="9">AspRS</shortName>
    </alternativeName>
    <alternativeName>
        <fullName evidence="9">Non-discriminating aspartyl-tRNA synthetase</fullName>
        <shortName evidence="9">ND-AspRS</shortName>
    </alternativeName>
</protein>
<evidence type="ECO:0000256" key="4">
    <source>
        <dbReference type="ARBA" id="ARBA00022598"/>
    </source>
</evidence>
<reference evidence="11 12" key="1">
    <citation type="journal article" date="2024" name="Front. Microbiol.">
        <title>Novel thermophilic genera Geochorda gen. nov. and Carboxydochorda gen. nov. from the deep terrestrial subsurface reveal the ecophysiological diversity in the class Limnochordia.</title>
        <authorList>
            <person name="Karnachuk O.V."/>
            <person name="Lukina A.P."/>
            <person name="Avakyan M.R."/>
            <person name="Kadnikov V.V."/>
            <person name="Begmatov S."/>
            <person name="Beletsky A.V."/>
            <person name="Vlasova K.G."/>
            <person name="Novikov A.A."/>
            <person name="Shcherbakova V.A."/>
            <person name="Mardanov A.V."/>
            <person name="Ravin N.V."/>
        </authorList>
    </citation>
    <scope>NUCLEOTIDE SEQUENCE [LARGE SCALE GENOMIC DNA]</scope>
    <source>
        <strain evidence="11 12">L945</strain>
    </source>
</reference>
<dbReference type="PANTHER" id="PTHR43450">
    <property type="entry name" value="ASPARTYL-TRNA SYNTHETASE"/>
    <property type="match status" value="1"/>
</dbReference>
<dbReference type="InterPro" id="IPR004364">
    <property type="entry name" value="Aa-tRNA-synt_II"/>
</dbReference>
<evidence type="ECO:0000313" key="11">
    <source>
        <dbReference type="EMBL" id="WRP16053.1"/>
    </source>
</evidence>
<feature type="binding site" evidence="9">
    <location>
        <position position="349"/>
    </location>
    <ligand>
        <name>L-aspartate</name>
        <dbReference type="ChEBI" id="CHEBI:29991"/>
    </ligand>
</feature>
<dbReference type="RefSeq" id="WP_324715326.1">
    <property type="nucleotide sequence ID" value="NZ_CP141615.1"/>
</dbReference>
<evidence type="ECO:0000256" key="6">
    <source>
        <dbReference type="ARBA" id="ARBA00022840"/>
    </source>
</evidence>
<dbReference type="InterPro" id="IPR004365">
    <property type="entry name" value="NA-bd_OB_tRNA"/>
</dbReference>
<dbReference type="NCBIfam" id="NF003483">
    <property type="entry name" value="PRK05159.1"/>
    <property type="match status" value="1"/>
</dbReference>
<evidence type="ECO:0000256" key="7">
    <source>
        <dbReference type="ARBA" id="ARBA00022917"/>
    </source>
</evidence>
<dbReference type="InterPro" id="IPR012340">
    <property type="entry name" value="NA-bd_OB-fold"/>
</dbReference>
<dbReference type="Gene3D" id="3.30.930.10">
    <property type="entry name" value="Bira Bifunctional Protein, Domain 2"/>
    <property type="match status" value="1"/>
</dbReference>
<feature type="domain" description="Aminoacyl-transfer RNA synthetases class-II family profile" evidence="10">
    <location>
        <begin position="129"/>
        <end position="419"/>
    </location>
</feature>
<dbReference type="InterPro" id="IPR002312">
    <property type="entry name" value="Asp/Asn-tRNA-synth_IIb"/>
</dbReference>
<dbReference type="Proteomes" id="UP001332192">
    <property type="component" value="Chromosome"/>
</dbReference>
<sequence>MQDRVCTSQLGAHVGERVTVAGWLHARRRLGGLTFILIRDGWGLCQLTVEGRDPLEGVENESVVAATGTVVAAPEAPGGIELRDGTTTVISPAEAPPLTLSKRELRASLPTQLDLAAISLRHPARRRVFQVAAAMVAAFRETLRGRAFTEIFTPKVLGGASEGGANVFALDYFGRRAFLAQSPQLYKQIMVGVFERVFEVGPVFRAEPHETTRHLNQYTSLDAEMGFITDHRDVMAVVEEVVAAMVAAAGAQEQGVRRPFPTVAFWEAQEIIHSAFGRDVRGEEDLSPQDERDLGQWAKAEFGSDFLFVTGYPLAKRPFYTQPDPNHPGDSNSFDLLFRGLEIVTGGQRLHRYADYLAALEARGMAAAPLEWYLLAFRHGMPPHGGFAIGLERFAAQLLGLANVREAALFPRDMSRLQP</sequence>
<proteinExistence type="inferred from homology"/>
<feature type="binding site" evidence="9">
    <location>
        <position position="342"/>
    </location>
    <ligand>
        <name>ATP</name>
        <dbReference type="ChEBI" id="CHEBI:30616"/>
    </ligand>
</feature>
<dbReference type="InterPro" id="IPR006195">
    <property type="entry name" value="aa-tRNA-synth_II"/>
</dbReference>
<feature type="site" description="Important for tRNA non-discrimination" evidence="9">
    <location>
        <position position="77"/>
    </location>
</feature>
<comment type="function">
    <text evidence="9">Aspartyl-tRNA synthetase with relaxed tRNA specificity since it is able to aspartylate not only its cognate tRNA(Asp) but also tRNA(Asn). Reaction proceeds in two steps: L-aspartate is first activated by ATP to form Asp-AMP and then transferred to the acceptor end of tRNA(Asp/Asn).</text>
</comment>
<feature type="binding site" evidence="9">
    <location>
        <begin position="390"/>
        <end position="393"/>
    </location>
    <ligand>
        <name>ATP</name>
        <dbReference type="ChEBI" id="CHEBI:30616"/>
    </ligand>
</feature>
<evidence type="ECO:0000313" key="12">
    <source>
        <dbReference type="Proteomes" id="UP001332192"/>
    </source>
</evidence>
<dbReference type="PROSITE" id="PS50862">
    <property type="entry name" value="AA_TRNA_LIGASE_II"/>
    <property type="match status" value="1"/>
</dbReference>
<evidence type="ECO:0000256" key="5">
    <source>
        <dbReference type="ARBA" id="ARBA00022741"/>
    </source>
</evidence>
<evidence type="ECO:0000256" key="1">
    <source>
        <dbReference type="ARBA" id="ARBA00004496"/>
    </source>
</evidence>
<dbReference type="InterPro" id="IPR045864">
    <property type="entry name" value="aa-tRNA-synth_II/BPL/LPL"/>
</dbReference>
<dbReference type="PRINTS" id="PR01042">
    <property type="entry name" value="TRNASYNTHASP"/>
</dbReference>
<name>A0ABZ1BTY9_9FIRM</name>
<feature type="region of interest" description="Aspartate" evidence="9">
    <location>
        <begin position="184"/>
        <end position="187"/>
    </location>
</feature>
<dbReference type="Pfam" id="PF00152">
    <property type="entry name" value="tRNA-synt_2"/>
    <property type="match status" value="1"/>
</dbReference>
<dbReference type="Gene3D" id="2.40.50.140">
    <property type="entry name" value="Nucleic acid-binding proteins"/>
    <property type="match status" value="1"/>
</dbReference>
<dbReference type="SUPFAM" id="SSF50249">
    <property type="entry name" value="Nucleic acid-binding proteins"/>
    <property type="match status" value="1"/>
</dbReference>
<keyword evidence="12" id="KW-1185">Reference proteome</keyword>
<feature type="binding site" evidence="9">
    <location>
        <position position="205"/>
    </location>
    <ligand>
        <name>L-aspartate</name>
        <dbReference type="ChEBI" id="CHEBI:29991"/>
    </ligand>
</feature>
<comment type="catalytic activity">
    <reaction evidence="9">
        <text>tRNA(Asx) + L-aspartate + ATP = L-aspartyl-tRNA(Asx) + AMP + diphosphate</text>
        <dbReference type="Rhea" id="RHEA:18349"/>
        <dbReference type="Rhea" id="RHEA-COMP:9710"/>
        <dbReference type="Rhea" id="RHEA-COMP:9711"/>
        <dbReference type="ChEBI" id="CHEBI:29991"/>
        <dbReference type="ChEBI" id="CHEBI:30616"/>
        <dbReference type="ChEBI" id="CHEBI:33019"/>
        <dbReference type="ChEBI" id="CHEBI:78442"/>
        <dbReference type="ChEBI" id="CHEBI:78516"/>
        <dbReference type="ChEBI" id="CHEBI:456215"/>
        <dbReference type="EC" id="6.1.1.23"/>
    </reaction>
</comment>